<dbReference type="EMBL" id="UZAU01000683">
    <property type="status" value="NOT_ANNOTATED_CDS"/>
    <property type="molecule type" value="Genomic_DNA"/>
</dbReference>
<dbReference type="PANTHER" id="PTHR32285">
    <property type="entry name" value="PROTEIN TRICHOME BIREFRINGENCE-LIKE 9-RELATED"/>
    <property type="match status" value="1"/>
</dbReference>
<evidence type="ECO:0000259" key="8">
    <source>
        <dbReference type="Pfam" id="PF13839"/>
    </source>
</evidence>
<sequence length="463" mass="53391">MLFPYIQSLKKAQALLSSQKYGSSPKQHLTDLFKAIVATTRHWGRRCERSKALSRSRRNVSFNRKALNVGSPRINRLNSVSRLFKLLVVIGSLLSFIIAFLCGYHYLLPALNVYGNISTFNNSESGSSCNVLDGNWVLDNRYPLYNATECPFAERGFDCLRNGREDDDYLKWSWKPRNCNFAAFNVQRLLERFRGKKVVFVGDSMSRTQWESLICLLMTGVQDKKSVYEVNGNEITKQIRYLGVRFGSFNFTIEFYRSVFLVQQGSMPKHAPKRVKSTLKLDKLDDISNHWIDSDILIFNTGQWWVPGKLFKIGCYFQVGNFLKLGMSIPTAYRTALDTWASWVEKSIDTNRTQIFFRTFEPSHWSNFTRRVCNVTQHPVFETEGREHSIFSDTVFDVVKNMTLPVTVLHVTSMSSFRSDAHVGQWSDNPSVPDCSHWCLPGVPDVWNEILLSYLLDDELHVR</sequence>
<keyword evidence="5 7" id="KW-1133">Transmembrane helix</keyword>
<dbReference type="Pfam" id="PF14416">
    <property type="entry name" value="PMR5N"/>
    <property type="match status" value="1"/>
</dbReference>
<proteinExistence type="inferred from homology"/>
<dbReference type="AlphaFoldDB" id="A0A803QB11"/>
<feature type="domain" description="Trichome birefringence-like N-terminal" evidence="9">
    <location>
        <begin position="128"/>
        <end position="180"/>
    </location>
</feature>
<feature type="transmembrane region" description="Helical" evidence="7">
    <location>
        <begin position="83"/>
        <end position="107"/>
    </location>
</feature>
<dbReference type="GO" id="GO:0016413">
    <property type="term" value="F:O-acetyltransferase activity"/>
    <property type="evidence" value="ECO:0007669"/>
    <property type="project" value="InterPro"/>
</dbReference>
<organism evidence="10 11">
    <name type="scientific">Cannabis sativa</name>
    <name type="common">Hemp</name>
    <name type="synonym">Marijuana</name>
    <dbReference type="NCBI Taxonomy" id="3483"/>
    <lineage>
        <taxon>Eukaryota</taxon>
        <taxon>Viridiplantae</taxon>
        <taxon>Streptophyta</taxon>
        <taxon>Embryophyta</taxon>
        <taxon>Tracheophyta</taxon>
        <taxon>Spermatophyta</taxon>
        <taxon>Magnoliopsida</taxon>
        <taxon>eudicotyledons</taxon>
        <taxon>Gunneridae</taxon>
        <taxon>Pentapetalae</taxon>
        <taxon>rosids</taxon>
        <taxon>fabids</taxon>
        <taxon>Rosales</taxon>
        <taxon>Cannabaceae</taxon>
        <taxon>Cannabis</taxon>
    </lineage>
</organism>
<dbReference type="EnsemblPlants" id="evm.model.08.366">
    <property type="protein sequence ID" value="cds.evm.model.08.366"/>
    <property type="gene ID" value="evm.TU.08.366"/>
</dbReference>
<accession>A0A803QB11</accession>
<reference evidence="10" key="1">
    <citation type="submission" date="2018-11" db="EMBL/GenBank/DDBJ databases">
        <authorList>
            <person name="Grassa J C."/>
        </authorList>
    </citation>
    <scope>NUCLEOTIDE SEQUENCE [LARGE SCALE GENOMIC DNA]</scope>
</reference>
<evidence type="ECO:0000259" key="9">
    <source>
        <dbReference type="Pfam" id="PF14416"/>
    </source>
</evidence>
<dbReference type="Pfam" id="PF13839">
    <property type="entry name" value="PC-Esterase"/>
    <property type="match status" value="1"/>
</dbReference>
<evidence type="ECO:0000313" key="11">
    <source>
        <dbReference type="Proteomes" id="UP000596661"/>
    </source>
</evidence>
<evidence type="ECO:0000256" key="2">
    <source>
        <dbReference type="ARBA" id="ARBA00007727"/>
    </source>
</evidence>
<evidence type="ECO:0000256" key="5">
    <source>
        <dbReference type="ARBA" id="ARBA00022989"/>
    </source>
</evidence>
<comment type="similarity">
    <text evidence="2">Belongs to the PC-esterase family. TBL subfamily.</text>
</comment>
<evidence type="ECO:0000256" key="4">
    <source>
        <dbReference type="ARBA" id="ARBA00022968"/>
    </source>
</evidence>
<keyword evidence="11" id="KW-1185">Reference proteome</keyword>
<dbReference type="OMA" id="VINHEWS"/>
<name>A0A803QB11_CANSA</name>
<dbReference type="PANTHER" id="PTHR32285:SF34">
    <property type="entry name" value="PROTEIN TRICHOME BEREFRINGENCE-LIKE 7"/>
    <property type="match status" value="1"/>
</dbReference>
<protein>
    <recommendedName>
        <fullName evidence="12">Trichome birefringence-like N-terminal domain-containing protein</fullName>
    </recommendedName>
</protein>
<dbReference type="GO" id="GO:0016020">
    <property type="term" value="C:membrane"/>
    <property type="evidence" value="ECO:0007669"/>
    <property type="project" value="UniProtKB-SubCell"/>
</dbReference>
<dbReference type="GO" id="GO:0005794">
    <property type="term" value="C:Golgi apparatus"/>
    <property type="evidence" value="ECO:0007669"/>
    <property type="project" value="TreeGrafter"/>
</dbReference>
<evidence type="ECO:0000256" key="3">
    <source>
        <dbReference type="ARBA" id="ARBA00022692"/>
    </source>
</evidence>
<reference evidence="10" key="2">
    <citation type="submission" date="2021-03" db="UniProtKB">
        <authorList>
            <consortium name="EnsemblPlants"/>
        </authorList>
    </citation>
    <scope>IDENTIFICATION</scope>
</reference>
<evidence type="ECO:0000313" key="10">
    <source>
        <dbReference type="EnsemblPlants" id="cds.evm.model.08.366"/>
    </source>
</evidence>
<dbReference type="Proteomes" id="UP000596661">
    <property type="component" value="Chromosome 8"/>
</dbReference>
<keyword evidence="6 7" id="KW-0472">Membrane</keyword>
<evidence type="ECO:0008006" key="12">
    <source>
        <dbReference type="Google" id="ProtNLM"/>
    </source>
</evidence>
<dbReference type="InterPro" id="IPR029962">
    <property type="entry name" value="TBL"/>
</dbReference>
<keyword evidence="3 7" id="KW-0812">Transmembrane</keyword>
<evidence type="ECO:0000256" key="6">
    <source>
        <dbReference type="ARBA" id="ARBA00023136"/>
    </source>
</evidence>
<feature type="domain" description="Trichome birefringence-like C-terminal" evidence="8">
    <location>
        <begin position="183"/>
        <end position="453"/>
    </location>
</feature>
<evidence type="ECO:0000256" key="1">
    <source>
        <dbReference type="ARBA" id="ARBA00004167"/>
    </source>
</evidence>
<comment type="subcellular location">
    <subcellularLocation>
        <location evidence="1">Membrane</location>
        <topology evidence="1">Single-pass membrane protein</topology>
    </subcellularLocation>
</comment>
<dbReference type="InterPro" id="IPR026057">
    <property type="entry name" value="TBL_C"/>
</dbReference>
<keyword evidence="4" id="KW-0735">Signal-anchor</keyword>
<dbReference type="InterPro" id="IPR025846">
    <property type="entry name" value="TBL_N"/>
</dbReference>
<dbReference type="Gramene" id="evm.model.08.366">
    <property type="protein sequence ID" value="cds.evm.model.08.366"/>
    <property type="gene ID" value="evm.TU.08.366"/>
</dbReference>
<evidence type="ECO:0000256" key="7">
    <source>
        <dbReference type="SAM" id="Phobius"/>
    </source>
</evidence>